<feature type="region of interest" description="Disordered" evidence="5">
    <location>
        <begin position="1"/>
        <end position="28"/>
    </location>
</feature>
<keyword evidence="4" id="KW-0175">Coiled coil</keyword>
<evidence type="ECO:0000256" key="2">
    <source>
        <dbReference type="ARBA" id="ARBA00022827"/>
    </source>
</evidence>
<dbReference type="GO" id="GO:0016709">
    <property type="term" value="F:oxidoreductase activity, acting on paired donors, with incorporation or reduction of molecular oxygen, NAD(P)H as one donor, and incorporation of one atom of oxygen"/>
    <property type="evidence" value="ECO:0007669"/>
    <property type="project" value="UniProtKB-ARBA"/>
</dbReference>
<feature type="coiled-coil region" evidence="4">
    <location>
        <begin position="427"/>
        <end position="454"/>
    </location>
</feature>
<feature type="compositionally biased region" description="Polar residues" evidence="5">
    <location>
        <begin position="11"/>
        <end position="28"/>
    </location>
</feature>
<dbReference type="PRINTS" id="PR00420">
    <property type="entry name" value="RNGMNOXGNASE"/>
</dbReference>
<dbReference type="PANTHER" id="PTHR43004">
    <property type="entry name" value="TRK SYSTEM POTASSIUM UPTAKE PROTEIN"/>
    <property type="match status" value="1"/>
</dbReference>
<evidence type="ECO:0000313" key="7">
    <source>
        <dbReference type="EMBL" id="KAF4470717.1"/>
    </source>
</evidence>
<name>A0A8H4PLK5_9HYPO</name>
<proteinExistence type="predicted"/>
<dbReference type="InterPro" id="IPR036188">
    <property type="entry name" value="FAD/NAD-bd_sf"/>
</dbReference>
<keyword evidence="3" id="KW-0560">Oxidoreductase</keyword>
<dbReference type="Gene3D" id="3.40.30.120">
    <property type="match status" value="1"/>
</dbReference>
<reference evidence="7 8" key="1">
    <citation type="submission" date="2020-01" db="EMBL/GenBank/DDBJ databases">
        <title>Identification and distribution of gene clusters putatively required for synthesis of sphingolipid metabolism inhibitors in phylogenetically diverse species of the filamentous fungus Fusarium.</title>
        <authorList>
            <person name="Kim H.-S."/>
            <person name="Busman M."/>
            <person name="Brown D.W."/>
            <person name="Divon H."/>
            <person name="Uhlig S."/>
            <person name="Proctor R.H."/>
        </authorList>
    </citation>
    <scope>NUCLEOTIDE SEQUENCE [LARGE SCALE GENOMIC DNA]</scope>
    <source>
        <strain evidence="7 8">NRRL 20459</strain>
    </source>
</reference>
<dbReference type="PANTHER" id="PTHR43004:SF8">
    <property type="entry name" value="FAD-BINDING DOMAIN-CONTAINING PROTEIN-RELATED"/>
    <property type="match status" value="1"/>
</dbReference>
<feature type="domain" description="FAD-binding" evidence="6">
    <location>
        <begin position="35"/>
        <end position="397"/>
    </location>
</feature>
<dbReference type="GO" id="GO:0071949">
    <property type="term" value="F:FAD binding"/>
    <property type="evidence" value="ECO:0007669"/>
    <property type="project" value="InterPro"/>
</dbReference>
<dbReference type="AlphaFoldDB" id="A0A8H4PLK5"/>
<dbReference type="Gene3D" id="3.50.50.60">
    <property type="entry name" value="FAD/NAD(P)-binding domain"/>
    <property type="match status" value="1"/>
</dbReference>
<evidence type="ECO:0000256" key="3">
    <source>
        <dbReference type="ARBA" id="ARBA00023002"/>
    </source>
</evidence>
<dbReference type="Pfam" id="PF01494">
    <property type="entry name" value="FAD_binding_3"/>
    <property type="match status" value="1"/>
</dbReference>
<sequence length="615" mass="68488">MTREVGLGATVPSSQTTEQDIPSRYPNSSTMTEFDTDVLIIGAGVTGLSLAALLSRLGIKTVAIAKHNGTAPAPRAHITNQRTMEIFRDMGIENEVKAVSTALKDLGSGVMTTSLTGIEVGRYRCYGAGDHQLTDFTRSSPCEMQNSPQHLLEPVLLIEARENGAQVRFNHELIQIEQSDHVAARVRERITGTEYTIKARYAVGADGARSAVGQMLDFPFEGRPGLMSMLTAWLEVDLTRYTSYRPACIYWLLQPGNENWVSAGNCLCVKPYTEWTLTRQYDPAEGEPETSHEATVKYARWAMGLEDTSIPMRVKHVGKWQVNHMVAKEYRRQRVFLAGDAAHRHPPASGLGTNTSVQDSYNLAWKLALVLKGKAGEGLLDSYDHERQPIGKQVVDHAITTLYEQTQMSHVLGFNKGRSREQGYASLDDLFSDNPDAEERRKKLEEQIALGNRRSNAIGLHMGQRYKTSSAVIDDGTPFPPHQRDPVLFYEPTTHPGGYLPHAWVQSETQLISTLDILQQGQFGLIVGIGGKPWELAAAQISQEIGVPLPVYAVGYRCTYDDVFGEWRGRREMSDRGALLVRPDRHIAWRSMTRPEDPEAVLRSALFRILDKPMS</sequence>
<evidence type="ECO:0000256" key="1">
    <source>
        <dbReference type="ARBA" id="ARBA00022630"/>
    </source>
</evidence>
<dbReference type="EMBL" id="JAADYS010000305">
    <property type="protein sequence ID" value="KAF4470717.1"/>
    <property type="molecule type" value="Genomic_DNA"/>
</dbReference>
<protein>
    <submittedName>
        <fullName evidence="7">Dichlorophenol 6-monooxygenase</fullName>
    </submittedName>
</protein>
<evidence type="ECO:0000259" key="6">
    <source>
        <dbReference type="Pfam" id="PF01494"/>
    </source>
</evidence>
<evidence type="ECO:0000313" key="8">
    <source>
        <dbReference type="Proteomes" id="UP000554235"/>
    </source>
</evidence>
<keyword evidence="2" id="KW-0274">FAD</keyword>
<dbReference type="InterPro" id="IPR050641">
    <property type="entry name" value="RIFMO-like"/>
</dbReference>
<dbReference type="InterPro" id="IPR002938">
    <property type="entry name" value="FAD-bd"/>
</dbReference>
<comment type="caution">
    <text evidence="7">The sequence shown here is derived from an EMBL/GenBank/DDBJ whole genome shotgun (WGS) entry which is preliminary data.</text>
</comment>
<keyword evidence="7" id="KW-0503">Monooxygenase</keyword>
<organism evidence="7 8">
    <name type="scientific">Fusarium albosuccineum</name>
    <dbReference type="NCBI Taxonomy" id="1237068"/>
    <lineage>
        <taxon>Eukaryota</taxon>
        <taxon>Fungi</taxon>
        <taxon>Dikarya</taxon>
        <taxon>Ascomycota</taxon>
        <taxon>Pezizomycotina</taxon>
        <taxon>Sordariomycetes</taxon>
        <taxon>Hypocreomycetidae</taxon>
        <taxon>Hypocreales</taxon>
        <taxon>Nectriaceae</taxon>
        <taxon>Fusarium</taxon>
        <taxon>Fusarium decemcellulare species complex</taxon>
    </lineage>
</organism>
<accession>A0A8H4PLK5</accession>
<dbReference type="OrthoDB" id="2690153at2759"/>
<dbReference type="Proteomes" id="UP000554235">
    <property type="component" value="Unassembled WGS sequence"/>
</dbReference>
<dbReference type="Gene3D" id="3.30.9.10">
    <property type="entry name" value="D-Amino Acid Oxidase, subunit A, domain 2"/>
    <property type="match status" value="1"/>
</dbReference>
<dbReference type="Pfam" id="PF21274">
    <property type="entry name" value="Rng_hyd_C"/>
    <property type="match status" value="1"/>
</dbReference>
<dbReference type="SUPFAM" id="SSF51905">
    <property type="entry name" value="FAD/NAD(P)-binding domain"/>
    <property type="match status" value="1"/>
</dbReference>
<keyword evidence="1" id="KW-0285">Flavoprotein</keyword>
<gene>
    <name evidence="7" type="ORF">FALBO_2376</name>
</gene>
<evidence type="ECO:0000256" key="5">
    <source>
        <dbReference type="SAM" id="MobiDB-lite"/>
    </source>
</evidence>
<keyword evidence="8" id="KW-1185">Reference proteome</keyword>
<evidence type="ECO:0000256" key="4">
    <source>
        <dbReference type="SAM" id="Coils"/>
    </source>
</evidence>